<dbReference type="PANTHER" id="PTHR30126">
    <property type="entry name" value="HTH-TYPE TRANSCRIPTIONAL REGULATOR"/>
    <property type="match status" value="1"/>
</dbReference>
<dbReference type="InterPro" id="IPR036390">
    <property type="entry name" value="WH_DNA-bd_sf"/>
</dbReference>
<evidence type="ECO:0000256" key="3">
    <source>
        <dbReference type="ARBA" id="ARBA00023163"/>
    </source>
</evidence>
<gene>
    <name evidence="5" type="ORF">KK137_09255</name>
</gene>
<proteinExistence type="inferred from homology"/>
<keyword evidence="6" id="KW-1185">Reference proteome</keyword>
<evidence type="ECO:0000313" key="5">
    <source>
        <dbReference type="EMBL" id="MBT2134519.1"/>
    </source>
</evidence>
<evidence type="ECO:0000256" key="1">
    <source>
        <dbReference type="ARBA" id="ARBA00009437"/>
    </source>
</evidence>
<keyword evidence="2" id="KW-0805">Transcription regulation</keyword>
<dbReference type="Gene3D" id="1.10.10.10">
    <property type="entry name" value="Winged helix-like DNA-binding domain superfamily/Winged helix DNA-binding domain"/>
    <property type="match status" value="1"/>
</dbReference>
<sequence length="158" mass="16736">MNHLIYLRTFLDTYRAGSLTRAAQRLGITQPAASAHIAALETMLGKPLFVRQARGVAPTPAADDLARSIASNLDGIEATMTAAQARSDHLGGTVHLVGPAEYLSLQIAPALVPLLAEGLRLRLQTGTATKSTPRSTMATPIWPSQPRVPIAMCRVSSS</sequence>
<dbReference type="RefSeq" id="WP_214536159.1">
    <property type="nucleotide sequence ID" value="NZ_JAHFVK010000002.1"/>
</dbReference>
<protein>
    <submittedName>
        <fullName evidence="5">LysR family transcriptional regulator</fullName>
    </submittedName>
</protein>
<feature type="domain" description="HTH lysR-type" evidence="4">
    <location>
        <begin position="1"/>
        <end position="59"/>
    </location>
</feature>
<comment type="similarity">
    <text evidence="1">Belongs to the LysR transcriptional regulatory family.</text>
</comment>
<dbReference type="InterPro" id="IPR000847">
    <property type="entry name" value="LysR_HTH_N"/>
</dbReference>
<name>A0ABS5W482_9SPHN</name>
<keyword evidence="3" id="KW-0804">Transcription</keyword>
<dbReference type="SUPFAM" id="SSF46785">
    <property type="entry name" value="Winged helix' DNA-binding domain"/>
    <property type="match status" value="1"/>
</dbReference>
<dbReference type="EMBL" id="JAHFVK010000002">
    <property type="protein sequence ID" value="MBT2134519.1"/>
    <property type="molecule type" value="Genomic_DNA"/>
</dbReference>
<dbReference type="PANTHER" id="PTHR30126:SF39">
    <property type="entry name" value="HTH-TYPE TRANSCRIPTIONAL REGULATOR CYSL"/>
    <property type="match status" value="1"/>
</dbReference>
<dbReference type="Pfam" id="PF00126">
    <property type="entry name" value="HTH_1"/>
    <property type="match status" value="1"/>
</dbReference>
<reference evidence="5 6" key="1">
    <citation type="submission" date="2021-05" db="EMBL/GenBank/DDBJ databases">
        <title>Croceibacterium sp. LX-88 genome sequence.</title>
        <authorList>
            <person name="Luo X."/>
        </authorList>
    </citation>
    <scope>NUCLEOTIDE SEQUENCE [LARGE SCALE GENOMIC DNA]</scope>
    <source>
        <strain evidence="5 6">LX-88</strain>
    </source>
</reference>
<evidence type="ECO:0000259" key="4">
    <source>
        <dbReference type="PROSITE" id="PS50931"/>
    </source>
</evidence>
<evidence type="ECO:0000313" key="6">
    <source>
        <dbReference type="Proteomes" id="UP000811255"/>
    </source>
</evidence>
<comment type="caution">
    <text evidence="5">The sequence shown here is derived from an EMBL/GenBank/DDBJ whole genome shotgun (WGS) entry which is preliminary data.</text>
</comment>
<organism evidence="5 6">
    <name type="scientific">Croceibacterium selenioxidans</name>
    <dbReference type="NCBI Taxonomy" id="2838833"/>
    <lineage>
        <taxon>Bacteria</taxon>
        <taxon>Pseudomonadati</taxon>
        <taxon>Pseudomonadota</taxon>
        <taxon>Alphaproteobacteria</taxon>
        <taxon>Sphingomonadales</taxon>
        <taxon>Erythrobacteraceae</taxon>
        <taxon>Croceibacterium</taxon>
    </lineage>
</organism>
<dbReference type="PRINTS" id="PR00039">
    <property type="entry name" value="HTHLYSR"/>
</dbReference>
<dbReference type="PROSITE" id="PS50931">
    <property type="entry name" value="HTH_LYSR"/>
    <property type="match status" value="1"/>
</dbReference>
<dbReference type="InterPro" id="IPR036388">
    <property type="entry name" value="WH-like_DNA-bd_sf"/>
</dbReference>
<evidence type="ECO:0000256" key="2">
    <source>
        <dbReference type="ARBA" id="ARBA00023015"/>
    </source>
</evidence>
<dbReference type="Proteomes" id="UP000811255">
    <property type="component" value="Unassembled WGS sequence"/>
</dbReference>
<accession>A0ABS5W482</accession>